<accession>A0ABU7BLM9</accession>
<reference evidence="2 3" key="1">
    <citation type="submission" date="2021-07" db="EMBL/GenBank/DDBJ databases">
        <authorList>
            <person name="Palmer J.M."/>
        </authorList>
    </citation>
    <scope>NUCLEOTIDE SEQUENCE [LARGE SCALE GENOMIC DNA]</scope>
    <source>
        <strain evidence="2 3">AT_MEX2019</strain>
        <tissue evidence="2">Muscle</tissue>
    </source>
</reference>
<evidence type="ECO:0000256" key="1">
    <source>
        <dbReference type="SAM" id="MobiDB-lite"/>
    </source>
</evidence>
<evidence type="ECO:0000313" key="3">
    <source>
        <dbReference type="Proteomes" id="UP001345963"/>
    </source>
</evidence>
<proteinExistence type="predicted"/>
<feature type="compositionally biased region" description="Acidic residues" evidence="1">
    <location>
        <begin position="56"/>
        <end position="71"/>
    </location>
</feature>
<dbReference type="Proteomes" id="UP001345963">
    <property type="component" value="Unassembled WGS sequence"/>
</dbReference>
<name>A0ABU7BLM9_9TELE</name>
<gene>
    <name evidence="2" type="ORF">ATANTOWER_025906</name>
</gene>
<dbReference type="EMBL" id="JAHUTI010059614">
    <property type="protein sequence ID" value="MED6251228.1"/>
    <property type="molecule type" value="Genomic_DNA"/>
</dbReference>
<sequence>MICGGALKIYGGGVVVESPVMEAVLSSHYGTQEQEVGNNVMGGWSGEDGGDGWSREDDDDGGWSTEDDDDGGWSMKLKCQDDPHRRQELKRLLDLQRQELKHQVDPQQRQELINLNELK</sequence>
<keyword evidence="3" id="KW-1185">Reference proteome</keyword>
<protein>
    <submittedName>
        <fullName evidence="2">Uncharacterized protein</fullName>
    </submittedName>
</protein>
<feature type="region of interest" description="Disordered" evidence="1">
    <location>
        <begin position="99"/>
        <end position="119"/>
    </location>
</feature>
<feature type="region of interest" description="Disordered" evidence="1">
    <location>
        <begin position="29"/>
        <end position="83"/>
    </location>
</feature>
<evidence type="ECO:0000313" key="2">
    <source>
        <dbReference type="EMBL" id="MED6251228.1"/>
    </source>
</evidence>
<organism evidence="2 3">
    <name type="scientific">Ataeniobius toweri</name>
    <dbReference type="NCBI Taxonomy" id="208326"/>
    <lineage>
        <taxon>Eukaryota</taxon>
        <taxon>Metazoa</taxon>
        <taxon>Chordata</taxon>
        <taxon>Craniata</taxon>
        <taxon>Vertebrata</taxon>
        <taxon>Euteleostomi</taxon>
        <taxon>Actinopterygii</taxon>
        <taxon>Neopterygii</taxon>
        <taxon>Teleostei</taxon>
        <taxon>Neoteleostei</taxon>
        <taxon>Acanthomorphata</taxon>
        <taxon>Ovalentaria</taxon>
        <taxon>Atherinomorphae</taxon>
        <taxon>Cyprinodontiformes</taxon>
        <taxon>Goodeidae</taxon>
        <taxon>Ataeniobius</taxon>
    </lineage>
</organism>
<comment type="caution">
    <text evidence="2">The sequence shown here is derived from an EMBL/GenBank/DDBJ whole genome shotgun (WGS) entry which is preliminary data.</text>
</comment>